<dbReference type="Gene3D" id="2.60.40.2630">
    <property type="match status" value="1"/>
</dbReference>
<evidence type="ECO:0008006" key="5">
    <source>
        <dbReference type="Google" id="ProtNLM"/>
    </source>
</evidence>
<feature type="signal peptide" evidence="2">
    <location>
        <begin position="1"/>
        <end position="21"/>
    </location>
</feature>
<dbReference type="Pfam" id="PF13149">
    <property type="entry name" value="Mfa_like_1"/>
    <property type="match status" value="1"/>
</dbReference>
<feature type="chain" id="PRO_5002488604" description="Fimbrillin family protein" evidence="2">
    <location>
        <begin position="22"/>
        <end position="440"/>
    </location>
</feature>
<dbReference type="AlphaFoldDB" id="A0A0F5IVV4"/>
<proteinExistence type="predicted"/>
<dbReference type="CDD" id="cd13121">
    <property type="entry name" value="BF2867_like_C"/>
    <property type="match status" value="1"/>
</dbReference>
<keyword evidence="2" id="KW-0732">Signal</keyword>
<comment type="caution">
    <text evidence="3">The sequence shown here is derived from an EMBL/GenBank/DDBJ whole genome shotgun (WGS) entry which is preliminary data.</text>
</comment>
<organism evidence="3 4">
    <name type="scientific">Parabacteroides gordonii MS-1 = DSM 23371</name>
    <dbReference type="NCBI Taxonomy" id="1203610"/>
    <lineage>
        <taxon>Bacteria</taxon>
        <taxon>Pseudomonadati</taxon>
        <taxon>Bacteroidota</taxon>
        <taxon>Bacteroidia</taxon>
        <taxon>Bacteroidales</taxon>
        <taxon>Tannerellaceae</taxon>
        <taxon>Parabacteroides</taxon>
    </lineage>
</organism>
<keyword evidence="4" id="KW-1185">Reference proteome</keyword>
<reference evidence="3 4" key="1">
    <citation type="submission" date="2013-04" db="EMBL/GenBank/DDBJ databases">
        <title>The Genome Sequence of Parabacteroides gordonii DSM 23371.</title>
        <authorList>
            <consortium name="The Broad Institute Genomics Platform"/>
            <person name="Earl A."/>
            <person name="Ward D."/>
            <person name="Feldgarden M."/>
            <person name="Gevers D."/>
            <person name="Martens E."/>
            <person name="Sakamoto M."/>
            <person name="Benno Y."/>
            <person name="Suzuki N."/>
            <person name="Matsunaga N."/>
            <person name="Koshihara K."/>
            <person name="Seki M."/>
            <person name="Komiya H."/>
            <person name="Walker B."/>
            <person name="Young S."/>
            <person name="Zeng Q."/>
            <person name="Gargeya S."/>
            <person name="Fitzgerald M."/>
            <person name="Haas B."/>
            <person name="Abouelleil A."/>
            <person name="Allen A.W."/>
            <person name="Alvarado L."/>
            <person name="Arachchi H.M."/>
            <person name="Berlin A.M."/>
            <person name="Chapman S.B."/>
            <person name="Gainer-Dewar J."/>
            <person name="Goldberg J."/>
            <person name="Griggs A."/>
            <person name="Gujja S."/>
            <person name="Hansen M."/>
            <person name="Howarth C."/>
            <person name="Imamovic A."/>
            <person name="Ireland A."/>
            <person name="Larimer J."/>
            <person name="McCowan C."/>
            <person name="Murphy C."/>
            <person name="Pearson M."/>
            <person name="Poon T.W."/>
            <person name="Priest M."/>
            <person name="Roberts A."/>
            <person name="Saif S."/>
            <person name="Shea T."/>
            <person name="Sisk P."/>
            <person name="Sykes S."/>
            <person name="Wortman J."/>
            <person name="Nusbaum C."/>
            <person name="Birren B."/>
        </authorList>
    </citation>
    <scope>NUCLEOTIDE SEQUENCE [LARGE SCALE GENOMIC DNA]</scope>
    <source>
        <strain evidence="3 4">MS-1</strain>
    </source>
</reference>
<dbReference type="RefSeq" id="WP_044193093.1">
    <property type="nucleotide sequence ID" value="NZ_KE386763.1"/>
</dbReference>
<sequence>MKKTMTMGAMAVALLTAVSCSNEETEIITGPGNDDQVALGITPNLKVDAGTKAATKSVVSGEAIAYDKNSFSSNDNAPGLGVLVTNSGATGWYTPDGTEYTGHHVWYLGDEKGANWISVKTKAGTFADTKEVPYYLSKTVGKVYAYYPYSADITTSLSSISAESDLKIPVTVLASGEIDATKNNAKKYWNSGSWGTTAKGDLVNLSLATEKDYLYFAGTEGRYVNNGRADGETPVTPDAEPDNKNATNPGYKINLDMHHAMSMVSFRVYDGGNLSTNDVKFTKFEIKNNATSGVNPFKVGSGTMSLVDGAITGPSTTTGMARTITKYILMRQVDPTTGTEGEHAFKSTGTSTSSVNGKSVSKTVSAIVYPTTFGDGEIDVVVTLQEGANTPVEYPVTLTANEWAANNNYIYTLSAGRNKLTVMDVTVEAWVDNEQDEIPL</sequence>
<feature type="region of interest" description="Disordered" evidence="1">
    <location>
        <begin position="226"/>
        <end position="247"/>
    </location>
</feature>
<accession>A0A0F5IVV4</accession>
<dbReference type="PROSITE" id="PS51257">
    <property type="entry name" value="PROKAR_LIPOPROTEIN"/>
    <property type="match status" value="1"/>
</dbReference>
<dbReference type="InterPro" id="IPR025049">
    <property type="entry name" value="Mfa-like_1"/>
</dbReference>
<dbReference type="EMBL" id="AQHW01000025">
    <property type="protein sequence ID" value="KKB49380.1"/>
    <property type="molecule type" value="Genomic_DNA"/>
</dbReference>
<evidence type="ECO:0000313" key="4">
    <source>
        <dbReference type="Proteomes" id="UP000033035"/>
    </source>
</evidence>
<dbReference type="STRING" id="1203610.HMPREF1536_04444"/>
<dbReference type="Proteomes" id="UP000033035">
    <property type="component" value="Unassembled WGS sequence"/>
</dbReference>
<evidence type="ECO:0000256" key="1">
    <source>
        <dbReference type="SAM" id="MobiDB-lite"/>
    </source>
</evidence>
<evidence type="ECO:0000313" key="3">
    <source>
        <dbReference type="EMBL" id="KKB49380.1"/>
    </source>
</evidence>
<dbReference type="HOGENOM" id="CLU_707247_0_0_10"/>
<name>A0A0F5IVV4_9BACT</name>
<dbReference type="PATRIC" id="fig|1203610.3.peg.4528"/>
<evidence type="ECO:0000256" key="2">
    <source>
        <dbReference type="SAM" id="SignalP"/>
    </source>
</evidence>
<protein>
    <recommendedName>
        <fullName evidence="5">Fimbrillin family protein</fullName>
    </recommendedName>
</protein>
<gene>
    <name evidence="3" type="ORF">HMPREF1536_04444</name>
</gene>